<accession>A0AC34G0Q7</accession>
<protein>
    <submittedName>
        <fullName evidence="2">Uncharacterized protein</fullName>
    </submittedName>
</protein>
<name>A0AC34G0Q7_9BILA</name>
<evidence type="ECO:0000313" key="1">
    <source>
        <dbReference type="Proteomes" id="UP000887579"/>
    </source>
</evidence>
<organism evidence="1 2">
    <name type="scientific">Panagrolaimus sp. ES5</name>
    <dbReference type="NCBI Taxonomy" id="591445"/>
    <lineage>
        <taxon>Eukaryota</taxon>
        <taxon>Metazoa</taxon>
        <taxon>Ecdysozoa</taxon>
        <taxon>Nematoda</taxon>
        <taxon>Chromadorea</taxon>
        <taxon>Rhabditida</taxon>
        <taxon>Tylenchina</taxon>
        <taxon>Panagrolaimomorpha</taxon>
        <taxon>Panagrolaimoidea</taxon>
        <taxon>Panagrolaimidae</taxon>
        <taxon>Panagrolaimus</taxon>
    </lineage>
</organism>
<reference evidence="2" key="1">
    <citation type="submission" date="2022-11" db="UniProtKB">
        <authorList>
            <consortium name="WormBaseParasite"/>
        </authorList>
    </citation>
    <scope>IDENTIFICATION</scope>
</reference>
<sequence>MAPSCSCPGEDQNIDLPAIMESLIAAIIYAIAGFLITRMWLMLEPKANQLFEIILVRSYLRLRTVSTLSTFSDTVEEVVGSSNNRKQTISKSVFIDFGKDFHTLSQPSDRR</sequence>
<dbReference type="Proteomes" id="UP000887579">
    <property type="component" value="Unplaced"/>
</dbReference>
<dbReference type="WBParaSite" id="ES5_v2.g23398.t1">
    <property type="protein sequence ID" value="ES5_v2.g23398.t1"/>
    <property type="gene ID" value="ES5_v2.g23398"/>
</dbReference>
<evidence type="ECO:0000313" key="2">
    <source>
        <dbReference type="WBParaSite" id="ES5_v2.g23398.t1"/>
    </source>
</evidence>
<proteinExistence type="predicted"/>